<keyword evidence="5 6" id="KW-0472">Membrane</keyword>
<evidence type="ECO:0000256" key="3">
    <source>
        <dbReference type="ARBA" id="ARBA00022692"/>
    </source>
</evidence>
<organism evidence="7 8">
    <name type="scientific">Providencia huashanensis</name>
    <dbReference type="NCBI Taxonomy" id="3037798"/>
    <lineage>
        <taxon>Bacteria</taxon>
        <taxon>Pseudomonadati</taxon>
        <taxon>Pseudomonadota</taxon>
        <taxon>Gammaproteobacteria</taxon>
        <taxon>Enterobacterales</taxon>
        <taxon>Morganellaceae</taxon>
        <taxon>Providencia</taxon>
    </lineage>
</organism>
<dbReference type="PANTHER" id="PTHR43701:SF2">
    <property type="entry name" value="MEMBRANE TRANSPORTER PROTEIN YJNA-RELATED"/>
    <property type="match status" value="1"/>
</dbReference>
<dbReference type="InterPro" id="IPR002781">
    <property type="entry name" value="TM_pro_TauE-like"/>
</dbReference>
<dbReference type="PANTHER" id="PTHR43701">
    <property type="entry name" value="MEMBRANE TRANSPORTER PROTEIN MJ0441-RELATED"/>
    <property type="match status" value="1"/>
</dbReference>
<sequence>MLILILEGVLIGCLLGLTGAGGGILAVPALMVSQNWSVALAAPVGLLAVTLAALVGAIQGLINKTIRYKAAIWIALLSIPTAKYGIYLSHIISPVWLTLTFSMVMFYVAYRGFLGEPSELTHSVCQINQETGKFIWNMKTAAVLGGIGIISGLLTGLLGVGGGFVIVPALRKFTNLNMKSIIATSLLVIFCIGSISIFINVLNGFPYPKEISSIFIVSCIIGLLIGRLIINYLSAKMIKTIFSILVIIVALGLFISSLSELNFIWFIKGLIGNRLIYVVCHYFW</sequence>
<keyword evidence="6" id="KW-1003">Cell membrane</keyword>
<feature type="transmembrane region" description="Helical" evidence="6">
    <location>
        <begin position="237"/>
        <end position="257"/>
    </location>
</feature>
<evidence type="ECO:0000256" key="5">
    <source>
        <dbReference type="ARBA" id="ARBA00023136"/>
    </source>
</evidence>
<evidence type="ECO:0000256" key="6">
    <source>
        <dbReference type="RuleBase" id="RU363041"/>
    </source>
</evidence>
<comment type="subcellular location">
    <subcellularLocation>
        <location evidence="6">Cell membrane</location>
        <topology evidence="6">Multi-pass membrane protein</topology>
    </subcellularLocation>
    <subcellularLocation>
        <location evidence="1">Membrane</location>
        <topology evidence="1">Multi-pass membrane protein</topology>
    </subcellularLocation>
</comment>
<dbReference type="EMBL" id="JAUQTG010000006">
    <property type="protein sequence ID" value="MDO7857080.1"/>
    <property type="molecule type" value="Genomic_DNA"/>
</dbReference>
<dbReference type="InterPro" id="IPR051598">
    <property type="entry name" value="TSUP/Inactive_protease-like"/>
</dbReference>
<keyword evidence="8" id="KW-1185">Reference proteome</keyword>
<evidence type="ECO:0000313" key="7">
    <source>
        <dbReference type="EMBL" id="MDO7857080.1"/>
    </source>
</evidence>
<reference evidence="7" key="1">
    <citation type="submission" date="2023-07" db="EMBL/GenBank/DDBJ databases">
        <authorList>
            <person name="Yang W."/>
            <person name="Chen J."/>
            <person name="Ji P."/>
            <person name="Hu F."/>
        </authorList>
    </citation>
    <scope>NUCLEOTIDE SEQUENCE</scope>
    <source>
        <strain evidence="7">CRE-138-0111</strain>
    </source>
</reference>
<keyword evidence="3 6" id="KW-0812">Transmembrane</keyword>
<feature type="transmembrane region" description="Helical" evidence="6">
    <location>
        <begin position="36"/>
        <end position="63"/>
    </location>
</feature>
<keyword evidence="4 6" id="KW-1133">Transmembrane helix</keyword>
<comment type="similarity">
    <text evidence="2 6">Belongs to the 4-toluene sulfonate uptake permease (TSUP) (TC 2.A.102) family.</text>
</comment>
<evidence type="ECO:0000256" key="2">
    <source>
        <dbReference type="ARBA" id="ARBA00009142"/>
    </source>
</evidence>
<feature type="transmembrane region" description="Helical" evidence="6">
    <location>
        <begin position="211"/>
        <end position="230"/>
    </location>
</feature>
<dbReference type="Proteomes" id="UP001176478">
    <property type="component" value="Unassembled WGS sequence"/>
</dbReference>
<proteinExistence type="inferred from homology"/>
<protein>
    <recommendedName>
        <fullName evidence="6">Probable membrane transporter protein</fullName>
    </recommendedName>
</protein>
<name>A0ABT9AR26_9GAMM</name>
<feature type="transmembrane region" description="Helical" evidence="6">
    <location>
        <begin position="181"/>
        <end position="199"/>
    </location>
</feature>
<gene>
    <name evidence="7" type="ORF">Q5E86_12160</name>
</gene>
<feature type="transmembrane region" description="Helical" evidence="6">
    <location>
        <begin position="84"/>
        <end position="110"/>
    </location>
</feature>
<accession>A0ABT9AR26</accession>
<evidence type="ECO:0000256" key="4">
    <source>
        <dbReference type="ARBA" id="ARBA00022989"/>
    </source>
</evidence>
<reference evidence="7" key="2">
    <citation type="journal article" date="2024" name="Int. J. Antimicrob. Agents">
        <title>Identification of a novel Providencia species showing multi-drug-resistant in three patients with hospital-acquired infection.</title>
        <authorList>
            <person name="Yang W."/>
            <person name="Chen J."/>
            <person name="Yang F."/>
            <person name="Ji P."/>
            <person name="Shen S."/>
            <person name="Yin D."/>
            <person name="Hu F."/>
        </authorList>
    </citation>
    <scope>NUCLEOTIDE SEQUENCE</scope>
    <source>
        <strain evidence="7">CRE-138-0111</strain>
    </source>
</reference>
<feature type="transmembrane region" description="Helical" evidence="6">
    <location>
        <begin position="141"/>
        <end position="169"/>
    </location>
</feature>
<evidence type="ECO:0000313" key="8">
    <source>
        <dbReference type="Proteomes" id="UP001176478"/>
    </source>
</evidence>
<dbReference type="Pfam" id="PF01925">
    <property type="entry name" value="TauE"/>
    <property type="match status" value="1"/>
</dbReference>
<comment type="caution">
    <text evidence="7">The sequence shown here is derived from an EMBL/GenBank/DDBJ whole genome shotgun (WGS) entry which is preliminary data.</text>
</comment>
<evidence type="ECO:0000256" key="1">
    <source>
        <dbReference type="ARBA" id="ARBA00004141"/>
    </source>
</evidence>